<dbReference type="GO" id="GO:0005987">
    <property type="term" value="P:sucrose catabolic process"/>
    <property type="evidence" value="ECO:0007669"/>
    <property type="project" value="TreeGrafter"/>
</dbReference>
<dbReference type="GO" id="GO:0004575">
    <property type="term" value="F:sucrose alpha-glucosidase activity"/>
    <property type="evidence" value="ECO:0007669"/>
    <property type="project" value="TreeGrafter"/>
</dbReference>
<comment type="similarity">
    <text evidence="1 4">Belongs to the glycosyl hydrolase 32 family.</text>
</comment>
<keyword evidence="3 4" id="KW-0326">Glycosidase</keyword>
<dbReference type="PANTHER" id="PTHR42800">
    <property type="entry name" value="EXOINULINASE INUD (AFU_ORTHOLOGUE AFUA_5G00480)"/>
    <property type="match status" value="1"/>
</dbReference>
<dbReference type="Gene3D" id="2.115.10.20">
    <property type="entry name" value="Glycosyl hydrolase domain, family 43"/>
    <property type="match status" value="1"/>
</dbReference>
<evidence type="ECO:0000259" key="5">
    <source>
        <dbReference type="Pfam" id="PF00251"/>
    </source>
</evidence>
<dbReference type="SUPFAM" id="SSF49899">
    <property type="entry name" value="Concanavalin A-like lectins/glucanases"/>
    <property type="match status" value="1"/>
</dbReference>
<evidence type="ECO:0000256" key="2">
    <source>
        <dbReference type="ARBA" id="ARBA00022801"/>
    </source>
</evidence>
<sequence>MYLFNKNFNKNIFHLNTVPGFMNDIQSIFYKNALYHLYYLWNGDASWGGNGTEWRHLTTDDFIHFADHGVAIPKYCVGQQGDVATGSILFDKDNIAGYGTEAILGYATAFGDKQRTNLWVSLDGGYSYIPSEYNPVQDNALNLDPFRDPFVMQDNQNILIYLAESNKIGIYRSPNGKNFTYVGGIMLDGYGLIECPCLCQIAIENNPLQKKTVLFFDANGDAIDQLSTGAYYCVGHLDAGIFKQESEIKRLDKGPDFYGSRVYFPMKADDIDQRLILGWVNNWNYAQNIAYSESAGTMSLCRQLTLTADNNILMTPFFPKGITTSSIEKNSITATAKAAAEITIAADSYKLEWDIDDAHPQAGYSFTVQGNGWLVAFHYWGADKTIHVERKCTDYSGNEEFEKIRVFSLNGEDAFHVSLFVDTHTIEVFFGQGASVYTAYKVNGSTGDKVVFSTDHDITIHYTKQIITA</sequence>
<dbReference type="AlphaFoldDB" id="F8ETW9"/>
<name>F8ETW9_ZYMMT</name>
<dbReference type="SUPFAM" id="SSF75005">
    <property type="entry name" value="Arabinanase/levansucrase/invertase"/>
    <property type="match status" value="1"/>
</dbReference>
<dbReference type="PANTHER" id="PTHR42800:SF1">
    <property type="entry name" value="EXOINULINASE INUD (AFU_ORTHOLOGUE AFUA_5G00480)"/>
    <property type="match status" value="1"/>
</dbReference>
<dbReference type="RefSeq" id="WP_013934461.1">
    <property type="nucleotide sequence ID" value="NC_015709.1"/>
</dbReference>
<accession>F8ETW9</accession>
<dbReference type="InterPro" id="IPR013148">
    <property type="entry name" value="Glyco_hydro_32_N"/>
</dbReference>
<organism evidence="7 8">
    <name type="scientific">Zymomonas mobilis subsp. pomaceae (strain ATCC 29192 / DSM 22645 / JCM 10191 / CCUG 17912 / NBRC 13757 / NCIMB 11200 / NRRL B-4491 / Barker I)</name>
    <dbReference type="NCBI Taxonomy" id="579138"/>
    <lineage>
        <taxon>Bacteria</taxon>
        <taxon>Pseudomonadati</taxon>
        <taxon>Pseudomonadota</taxon>
        <taxon>Alphaproteobacteria</taxon>
        <taxon>Sphingomonadales</taxon>
        <taxon>Zymomonadaceae</taxon>
        <taxon>Zymomonas</taxon>
    </lineage>
</organism>
<dbReference type="HOGENOM" id="CLU_001528_8_0_5"/>
<dbReference type="Pfam" id="PF08244">
    <property type="entry name" value="Glyco_hydro_32C"/>
    <property type="match status" value="1"/>
</dbReference>
<keyword evidence="2 4" id="KW-0378">Hydrolase</keyword>
<dbReference type="STRING" id="579138.Zymop_1171"/>
<dbReference type="eggNOG" id="COG1621">
    <property type="taxonomic scope" value="Bacteria"/>
</dbReference>
<feature type="domain" description="Glycosyl hydrolase family 32 N-terminal" evidence="5">
    <location>
        <begin position="14"/>
        <end position="316"/>
    </location>
</feature>
<evidence type="ECO:0000256" key="4">
    <source>
        <dbReference type="RuleBase" id="RU362110"/>
    </source>
</evidence>
<dbReference type="InterPro" id="IPR023296">
    <property type="entry name" value="Glyco_hydro_beta-prop_sf"/>
</dbReference>
<evidence type="ECO:0000256" key="3">
    <source>
        <dbReference type="ARBA" id="ARBA00023295"/>
    </source>
</evidence>
<dbReference type="InterPro" id="IPR013189">
    <property type="entry name" value="Glyco_hydro_32_C"/>
</dbReference>
<evidence type="ECO:0000313" key="8">
    <source>
        <dbReference type="Proteomes" id="UP000000491"/>
    </source>
</evidence>
<dbReference type="CDD" id="cd18622">
    <property type="entry name" value="GH32_Inu-like"/>
    <property type="match status" value="1"/>
</dbReference>
<dbReference type="Proteomes" id="UP000000491">
    <property type="component" value="Chromosome"/>
</dbReference>
<dbReference type="PATRIC" id="fig|579138.3.peg.1242"/>
<protein>
    <submittedName>
        <fullName evidence="7">Glycosyl hydrolase family 32 domain protein</fullName>
    </submittedName>
</protein>
<dbReference type="InterPro" id="IPR001362">
    <property type="entry name" value="Glyco_hydro_32"/>
</dbReference>
<dbReference type="SMART" id="SM00640">
    <property type="entry name" value="Glyco_32"/>
    <property type="match status" value="1"/>
</dbReference>
<evidence type="ECO:0000313" key="7">
    <source>
        <dbReference type="EMBL" id="AEI38066.1"/>
    </source>
</evidence>
<reference evidence="7 8" key="1">
    <citation type="journal article" date="2011" name="J. Bacteriol.">
        <title>Genome sequence of the ethanol-producing Zymomonas mobilis subsp. pomaceae lectotype strain ATCC 29192.</title>
        <authorList>
            <person name="Kouvelis V.N."/>
            <person name="Davenport K.W."/>
            <person name="Brettin T.S."/>
            <person name="Bruce D."/>
            <person name="Detter C."/>
            <person name="Han C.S."/>
            <person name="Nolan M."/>
            <person name="Tapia R."/>
            <person name="Damoulaki A."/>
            <person name="Kyrpides N.C."/>
            <person name="Typas M.A."/>
            <person name="Pappas K.M."/>
        </authorList>
    </citation>
    <scope>NUCLEOTIDE SEQUENCE [LARGE SCALE GENOMIC DNA]</scope>
    <source>
        <strain evidence="8">ATCC 29192 / DSM 22645 / JCM 10191 / CCUG 17912 / NBRC 13757 / NCIMB 11200 / NRRL B-4491 / Barker I</strain>
    </source>
</reference>
<gene>
    <name evidence="7" type="ordered locus">Zymop_1171</name>
</gene>
<evidence type="ECO:0000259" key="6">
    <source>
        <dbReference type="Pfam" id="PF08244"/>
    </source>
</evidence>
<dbReference type="Pfam" id="PF00251">
    <property type="entry name" value="Glyco_hydro_32N"/>
    <property type="match status" value="1"/>
</dbReference>
<evidence type="ECO:0000256" key="1">
    <source>
        <dbReference type="ARBA" id="ARBA00009902"/>
    </source>
</evidence>
<dbReference type="Gene3D" id="2.60.120.560">
    <property type="entry name" value="Exo-inulinase, domain 1"/>
    <property type="match status" value="1"/>
</dbReference>
<dbReference type="GO" id="GO:0005737">
    <property type="term" value="C:cytoplasm"/>
    <property type="evidence" value="ECO:0007669"/>
    <property type="project" value="TreeGrafter"/>
</dbReference>
<dbReference type="KEGG" id="zmp:Zymop_1171"/>
<proteinExistence type="inferred from homology"/>
<feature type="domain" description="Glycosyl hydrolase family 32 C-terminal" evidence="6">
    <location>
        <begin position="333"/>
        <end position="440"/>
    </location>
</feature>
<dbReference type="InterPro" id="IPR013320">
    <property type="entry name" value="ConA-like_dom_sf"/>
</dbReference>
<dbReference type="EMBL" id="CP002865">
    <property type="protein sequence ID" value="AEI38066.1"/>
    <property type="molecule type" value="Genomic_DNA"/>
</dbReference>